<evidence type="ECO:0000259" key="1">
    <source>
        <dbReference type="Pfam" id="PF03235"/>
    </source>
</evidence>
<reference evidence="2 3" key="1">
    <citation type="journal article" date="2018" name="Int. J. Syst. Evol. Microbiol.">
        <title>Flavobacterium chryseum sp. nov. and Flavobacterium psychroterrae sp. nov., novel environmental bacteria isolated from Antarctica.</title>
        <authorList>
            <person name="Kralova S."/>
            <person name="Svec P."/>
            <person name="Busse H.J."/>
            <person name="Stankova E."/>
            <person name="Vaczi P."/>
            <person name="Sedlacek I."/>
        </authorList>
    </citation>
    <scope>NUCLEOTIDE SEQUENCE [LARGE SCALE GENOMIC DNA]</scope>
    <source>
        <strain evidence="2 3">CCM 8827</strain>
    </source>
</reference>
<proteinExistence type="predicted"/>
<feature type="domain" description="GmrSD restriction endonucleases N-terminal" evidence="1">
    <location>
        <begin position="31"/>
        <end position="169"/>
    </location>
</feature>
<comment type="caution">
    <text evidence="2">The sequence shown here is derived from an EMBL/GenBank/DDBJ whole genome shotgun (WGS) entry which is preliminary data.</text>
</comment>
<sequence>MGNEVSLEPYDPSKISIDHQNVNLGSIIENLQHNEIRLDPEFQRLGDLWSDSKKSQLIESILLGLPLPSFYFSEEDSGKWEVVDGLQRLSTFKSFIVDETLTLQGLEFLKKYDGNKYADLSREDKRKISGFKVNLYVINKQTPENVKFLIFKKVNTAGIILTPQEMRHALNQGIPAKFIKELAELIEFKRATDYKIPFKRQEDRDFINRFIAFYLLGYTEKYKGNLDEFLNDGMAALKFLEEDEKFELKENFKKSMTLAFKIFGDDAFRKRYNKNDKRKPISKAIYDTLSVNFALLNDIERNELLIKKSLFRTTLIKELNSDNSFSQSVTTATGNKEKVKYRFDKIKLIIQNIIKK</sequence>
<gene>
    <name evidence="2" type="ORF">KHA90_08800</name>
</gene>
<name>A0ABS5P9Y7_9FLAO</name>
<dbReference type="InterPro" id="IPR004919">
    <property type="entry name" value="GmrSD_N"/>
</dbReference>
<dbReference type="EMBL" id="JAGYVZ010000006">
    <property type="protein sequence ID" value="MBS7231122.1"/>
    <property type="molecule type" value="Genomic_DNA"/>
</dbReference>
<protein>
    <submittedName>
        <fullName evidence="2">DUF262 domain-containing protein</fullName>
    </submittedName>
</protein>
<dbReference type="RefSeq" id="WP_213298002.1">
    <property type="nucleotide sequence ID" value="NZ_JAGYVZ010000006.1"/>
</dbReference>
<dbReference type="PANTHER" id="PTHR39639">
    <property type="entry name" value="CHROMOSOME 16, WHOLE GENOME SHOTGUN SEQUENCE"/>
    <property type="match status" value="1"/>
</dbReference>
<organism evidence="2 3">
    <name type="scientific">Flavobacterium psychroterrae</name>
    <dbReference type="NCBI Taxonomy" id="2133767"/>
    <lineage>
        <taxon>Bacteria</taxon>
        <taxon>Pseudomonadati</taxon>
        <taxon>Bacteroidota</taxon>
        <taxon>Flavobacteriia</taxon>
        <taxon>Flavobacteriales</taxon>
        <taxon>Flavobacteriaceae</taxon>
        <taxon>Flavobacterium</taxon>
    </lineage>
</organism>
<dbReference type="PANTHER" id="PTHR39639:SF1">
    <property type="entry name" value="DUF262 DOMAIN-CONTAINING PROTEIN"/>
    <property type="match status" value="1"/>
</dbReference>
<dbReference type="Pfam" id="PF03235">
    <property type="entry name" value="GmrSD_N"/>
    <property type="match status" value="1"/>
</dbReference>
<dbReference type="Proteomes" id="UP000722625">
    <property type="component" value="Unassembled WGS sequence"/>
</dbReference>
<keyword evidence="3" id="KW-1185">Reference proteome</keyword>
<evidence type="ECO:0000313" key="2">
    <source>
        <dbReference type="EMBL" id="MBS7231122.1"/>
    </source>
</evidence>
<accession>A0ABS5P9Y7</accession>
<evidence type="ECO:0000313" key="3">
    <source>
        <dbReference type="Proteomes" id="UP000722625"/>
    </source>
</evidence>